<dbReference type="AlphaFoldDB" id="A0A6A0AK19"/>
<accession>A0A6A0AK19</accession>
<keyword evidence="2" id="KW-1185">Reference proteome</keyword>
<proteinExistence type="predicted"/>
<evidence type="ECO:0000313" key="1">
    <source>
        <dbReference type="EMBL" id="GFH32354.1"/>
    </source>
</evidence>
<sequence length="72" mass="7391">TVQGGCPWLGPLGLGDDGAIEVELLQLQGQPRVREKAGQTTAVDVVAGCDDAWCEELIAALAVQLDTESGGV</sequence>
<evidence type="ECO:0000313" key="2">
    <source>
        <dbReference type="Proteomes" id="UP000485058"/>
    </source>
</evidence>
<dbReference type="Proteomes" id="UP000485058">
    <property type="component" value="Unassembled WGS sequence"/>
</dbReference>
<gene>
    <name evidence="1" type="ORF">HaLaN_31562</name>
</gene>
<protein>
    <submittedName>
        <fullName evidence="1">Uncharacterized protein</fullName>
    </submittedName>
</protein>
<feature type="non-terminal residue" evidence="1">
    <location>
        <position position="1"/>
    </location>
</feature>
<reference evidence="1 2" key="1">
    <citation type="submission" date="2020-02" db="EMBL/GenBank/DDBJ databases">
        <title>Draft genome sequence of Haematococcus lacustris strain NIES-144.</title>
        <authorList>
            <person name="Morimoto D."/>
            <person name="Nakagawa S."/>
            <person name="Yoshida T."/>
            <person name="Sawayama S."/>
        </authorList>
    </citation>
    <scope>NUCLEOTIDE SEQUENCE [LARGE SCALE GENOMIC DNA]</scope>
    <source>
        <strain evidence="1 2">NIES-144</strain>
    </source>
</reference>
<organism evidence="1 2">
    <name type="scientific">Haematococcus lacustris</name>
    <name type="common">Green alga</name>
    <name type="synonym">Haematococcus pluvialis</name>
    <dbReference type="NCBI Taxonomy" id="44745"/>
    <lineage>
        <taxon>Eukaryota</taxon>
        <taxon>Viridiplantae</taxon>
        <taxon>Chlorophyta</taxon>
        <taxon>core chlorophytes</taxon>
        <taxon>Chlorophyceae</taxon>
        <taxon>CS clade</taxon>
        <taxon>Chlamydomonadales</taxon>
        <taxon>Haematococcaceae</taxon>
        <taxon>Haematococcus</taxon>
    </lineage>
</organism>
<name>A0A6A0AK19_HAELA</name>
<dbReference type="EMBL" id="BLLF01006556">
    <property type="protein sequence ID" value="GFH32354.1"/>
    <property type="molecule type" value="Genomic_DNA"/>
</dbReference>
<comment type="caution">
    <text evidence="1">The sequence shown here is derived from an EMBL/GenBank/DDBJ whole genome shotgun (WGS) entry which is preliminary data.</text>
</comment>